<keyword evidence="5" id="KW-1185">Reference proteome</keyword>
<dbReference type="Proteomes" id="UP001589814">
    <property type="component" value="Unassembled WGS sequence"/>
</dbReference>
<feature type="domain" description="Phospholipase/carboxylesterase/thioesterase" evidence="3">
    <location>
        <begin position="6"/>
        <end position="212"/>
    </location>
</feature>
<comment type="caution">
    <text evidence="4">The sequence shown here is derived from an EMBL/GenBank/DDBJ whole genome shotgun (WGS) entry which is preliminary data.</text>
</comment>
<dbReference type="Pfam" id="PF02230">
    <property type="entry name" value="Abhydrolase_2"/>
    <property type="match status" value="1"/>
</dbReference>
<proteinExistence type="inferred from homology"/>
<name>A0ABV6G3M1_9GAMM</name>
<comment type="similarity">
    <text evidence="1">Belongs to the AB hydrolase superfamily. AB hydrolase 2 family.</text>
</comment>
<dbReference type="SUPFAM" id="SSF53474">
    <property type="entry name" value="alpha/beta-Hydrolases"/>
    <property type="match status" value="1"/>
</dbReference>
<keyword evidence="2 4" id="KW-0378">Hydrolase</keyword>
<evidence type="ECO:0000256" key="1">
    <source>
        <dbReference type="ARBA" id="ARBA00006499"/>
    </source>
</evidence>
<evidence type="ECO:0000259" key="3">
    <source>
        <dbReference type="Pfam" id="PF02230"/>
    </source>
</evidence>
<dbReference type="RefSeq" id="WP_019952434.1">
    <property type="nucleotide sequence ID" value="NZ_JBHLVX010000036.1"/>
</dbReference>
<dbReference type="InterPro" id="IPR029058">
    <property type="entry name" value="AB_hydrolase_fold"/>
</dbReference>
<dbReference type="InterPro" id="IPR003140">
    <property type="entry name" value="PLipase/COase/thioEstase"/>
</dbReference>
<accession>A0ABV6G3M1</accession>
<dbReference type="InterPro" id="IPR050565">
    <property type="entry name" value="LYPA1-2/EST-like"/>
</dbReference>
<reference evidence="4 5" key="1">
    <citation type="submission" date="2024-09" db="EMBL/GenBank/DDBJ databases">
        <authorList>
            <person name="Sun Q."/>
            <person name="Mori K."/>
        </authorList>
    </citation>
    <scope>NUCLEOTIDE SEQUENCE [LARGE SCALE GENOMIC DNA]</scope>
    <source>
        <strain evidence="4 5">CCM 7415</strain>
    </source>
</reference>
<dbReference type="EMBL" id="JBHLVX010000036">
    <property type="protein sequence ID" value="MFC0268169.1"/>
    <property type="molecule type" value="Genomic_DNA"/>
</dbReference>
<protein>
    <submittedName>
        <fullName evidence="4">Alpha/beta hydrolase</fullName>
    </submittedName>
</protein>
<dbReference type="PANTHER" id="PTHR10655">
    <property type="entry name" value="LYSOPHOSPHOLIPASE-RELATED"/>
    <property type="match status" value="1"/>
</dbReference>
<organism evidence="4 5">
    <name type="scientific">Kushneria aurantia</name>
    <dbReference type="NCBI Taxonomy" id="504092"/>
    <lineage>
        <taxon>Bacteria</taxon>
        <taxon>Pseudomonadati</taxon>
        <taxon>Pseudomonadota</taxon>
        <taxon>Gammaproteobacteria</taxon>
        <taxon>Oceanospirillales</taxon>
        <taxon>Halomonadaceae</taxon>
        <taxon>Kushneria</taxon>
    </lineage>
</organism>
<sequence>MSLARSSVIEPAGAADACVIFLHGQGSSGYGFEPLIHALALPPGSQVRFVLPGAPIRPLDCRGGEAAAAWYDASVGETVGSIAAAQIDAAVAEVQALIGEALEAGIDAGRIIVGGFGQGADIAARAALAYRKGLGGLMLLSPELSCPLGECHSANRYLQITLHHGRRDRLMAEASVRRYADRLGRLGYNVDYTAHDMGNQFCAEELKHLRAWLIARLVRTRLVA</sequence>
<evidence type="ECO:0000256" key="2">
    <source>
        <dbReference type="ARBA" id="ARBA00022801"/>
    </source>
</evidence>
<evidence type="ECO:0000313" key="4">
    <source>
        <dbReference type="EMBL" id="MFC0268169.1"/>
    </source>
</evidence>
<dbReference type="Gene3D" id="3.40.50.1820">
    <property type="entry name" value="alpha/beta hydrolase"/>
    <property type="match status" value="1"/>
</dbReference>
<dbReference type="GO" id="GO:0016787">
    <property type="term" value="F:hydrolase activity"/>
    <property type="evidence" value="ECO:0007669"/>
    <property type="project" value="UniProtKB-KW"/>
</dbReference>
<dbReference type="PANTHER" id="PTHR10655:SF17">
    <property type="entry name" value="LYSOPHOSPHOLIPASE-LIKE PROTEIN 1"/>
    <property type="match status" value="1"/>
</dbReference>
<gene>
    <name evidence="4" type="ORF">ACFFHW_09265</name>
</gene>
<evidence type="ECO:0000313" key="5">
    <source>
        <dbReference type="Proteomes" id="UP001589814"/>
    </source>
</evidence>